<proteinExistence type="predicted"/>
<reference evidence="1 2" key="1">
    <citation type="submission" date="2023-07" db="EMBL/GenBank/DDBJ databases">
        <title>Genomic Encyclopedia of Type Strains, Phase IV (KMG-IV): sequencing the most valuable type-strain genomes for metagenomic binning, comparative biology and taxonomic classification.</title>
        <authorList>
            <person name="Goeker M."/>
        </authorList>
    </citation>
    <scope>NUCLEOTIDE SEQUENCE [LARGE SCALE GENOMIC DNA]</scope>
    <source>
        <strain evidence="1 2">DSM 45903</strain>
    </source>
</reference>
<dbReference type="SUPFAM" id="SSF53448">
    <property type="entry name" value="Nucleotide-diphospho-sugar transferases"/>
    <property type="match status" value="1"/>
</dbReference>
<dbReference type="Proteomes" id="UP001185012">
    <property type="component" value="Unassembled WGS sequence"/>
</dbReference>
<dbReference type="InterPro" id="IPR003329">
    <property type="entry name" value="Cytidylyl_trans"/>
</dbReference>
<dbReference type="InterPro" id="IPR029044">
    <property type="entry name" value="Nucleotide-diphossugar_trans"/>
</dbReference>
<name>A0ABU1IS28_9BACL</name>
<sequence length="235" mass="26689">MIDGNTVFAVIPARGGSKRIPLKNIVPLAGKPLIAWTIETALATPEIDRVIVSTDHDQIADTAYQYGAKVMKRPVHLAQDDSLPVDVIRDLLERWRKEGNIPKYTVYLEPTNPLRRPKDIQRCLKMLHNDPSAFDSVATFKKADIHPYKTWRIQMSKPSVFVPEAQPWVPQQQLEPVYQMDGTVYCFVTNRLDNQAKSVFFGNIGALVIPSERSIDINETRDLLIAETLLKERNL</sequence>
<gene>
    <name evidence="1" type="ORF">JOE21_003519</name>
</gene>
<dbReference type="Pfam" id="PF02348">
    <property type="entry name" value="CTP_transf_3"/>
    <property type="match status" value="1"/>
</dbReference>
<dbReference type="RefSeq" id="WP_309868552.1">
    <property type="nucleotide sequence ID" value="NZ_JAVDQG010000010.1"/>
</dbReference>
<comment type="caution">
    <text evidence="1">The sequence shown here is derived from an EMBL/GenBank/DDBJ whole genome shotgun (WGS) entry which is preliminary data.</text>
</comment>
<organism evidence="1 2">
    <name type="scientific">Desmospora profundinema</name>
    <dbReference type="NCBI Taxonomy" id="1571184"/>
    <lineage>
        <taxon>Bacteria</taxon>
        <taxon>Bacillati</taxon>
        <taxon>Bacillota</taxon>
        <taxon>Bacilli</taxon>
        <taxon>Bacillales</taxon>
        <taxon>Thermoactinomycetaceae</taxon>
        <taxon>Desmospora</taxon>
    </lineage>
</organism>
<dbReference type="PANTHER" id="PTHR21485">
    <property type="entry name" value="HAD SUPERFAMILY MEMBERS CMAS AND KDSC"/>
    <property type="match status" value="1"/>
</dbReference>
<evidence type="ECO:0000313" key="2">
    <source>
        <dbReference type="Proteomes" id="UP001185012"/>
    </source>
</evidence>
<evidence type="ECO:0000313" key="1">
    <source>
        <dbReference type="EMBL" id="MDR6227496.1"/>
    </source>
</evidence>
<dbReference type="CDD" id="cd02513">
    <property type="entry name" value="CMP-NeuAc_Synthase"/>
    <property type="match status" value="1"/>
</dbReference>
<accession>A0ABU1IS28</accession>
<protein>
    <submittedName>
        <fullName evidence="1">CMP-N-acetylneuraminic acid synthetase</fullName>
    </submittedName>
</protein>
<dbReference type="PANTHER" id="PTHR21485:SF6">
    <property type="entry name" value="N-ACYLNEURAMINATE CYTIDYLYLTRANSFERASE-RELATED"/>
    <property type="match status" value="1"/>
</dbReference>
<dbReference type="InterPro" id="IPR050793">
    <property type="entry name" value="CMP-NeuNAc_synthase"/>
</dbReference>
<dbReference type="EMBL" id="JAVDQG010000010">
    <property type="protein sequence ID" value="MDR6227496.1"/>
    <property type="molecule type" value="Genomic_DNA"/>
</dbReference>
<dbReference type="Gene3D" id="3.90.550.10">
    <property type="entry name" value="Spore Coat Polysaccharide Biosynthesis Protein SpsA, Chain A"/>
    <property type="match status" value="1"/>
</dbReference>
<keyword evidence="2" id="KW-1185">Reference proteome</keyword>